<dbReference type="Pfam" id="PF00005">
    <property type="entry name" value="ABC_tran"/>
    <property type="match status" value="1"/>
</dbReference>
<dbReference type="InterPro" id="IPR017871">
    <property type="entry name" value="ABC_transporter-like_CS"/>
</dbReference>
<dbReference type="Proteomes" id="UP001362311">
    <property type="component" value="Unassembled WGS sequence"/>
</dbReference>
<dbReference type="InterPro" id="IPR003439">
    <property type="entry name" value="ABC_transporter-like_ATP-bd"/>
</dbReference>
<protein>
    <submittedName>
        <fullName evidence="7">ABC transporter ATP-binding protein</fullName>
    </submittedName>
</protein>
<dbReference type="RefSeq" id="WP_339441926.1">
    <property type="nucleotide sequence ID" value="NZ_JBBHKQ010000002.1"/>
</dbReference>
<reference evidence="7 8" key="1">
    <citation type="submission" date="2024-03" db="EMBL/GenBank/DDBJ databases">
        <title>Reference genomes for the five species model microbial community.</title>
        <authorList>
            <person name="Padfield D."/>
        </authorList>
    </citation>
    <scope>NUCLEOTIDE SEQUENCE [LARGE SCALE GENOMIC DNA]</scope>
    <source>
        <strain evidence="7 8">AB1</strain>
    </source>
</reference>
<dbReference type="AlphaFoldDB" id="A0ABD5K582"/>
<keyword evidence="5 7" id="KW-0067">ATP-binding</keyword>
<evidence type="ECO:0000256" key="4">
    <source>
        <dbReference type="ARBA" id="ARBA00022741"/>
    </source>
</evidence>
<dbReference type="InterPro" id="IPR003593">
    <property type="entry name" value="AAA+_ATPase"/>
</dbReference>
<organism evidence="7 8">
    <name type="scientific">Ochrobactrum teleogrylli</name>
    <dbReference type="NCBI Taxonomy" id="2479765"/>
    <lineage>
        <taxon>Bacteria</taxon>
        <taxon>Pseudomonadati</taxon>
        <taxon>Pseudomonadota</taxon>
        <taxon>Alphaproteobacteria</taxon>
        <taxon>Hyphomicrobiales</taxon>
        <taxon>Brucellaceae</taxon>
        <taxon>Brucella/Ochrobactrum group</taxon>
        <taxon>Ochrobactrum</taxon>
    </lineage>
</organism>
<dbReference type="SUPFAM" id="SSF52540">
    <property type="entry name" value="P-loop containing nucleoside triphosphate hydrolases"/>
    <property type="match status" value="1"/>
</dbReference>
<evidence type="ECO:0000256" key="2">
    <source>
        <dbReference type="ARBA" id="ARBA00005417"/>
    </source>
</evidence>
<dbReference type="FunFam" id="3.40.50.300:FF:000421">
    <property type="entry name" value="Branched-chain amino acid ABC transporter ATP-binding protein"/>
    <property type="match status" value="1"/>
</dbReference>
<comment type="caution">
    <text evidence="7">The sequence shown here is derived from an EMBL/GenBank/DDBJ whole genome shotgun (WGS) entry which is preliminary data.</text>
</comment>
<dbReference type="PROSITE" id="PS50893">
    <property type="entry name" value="ABC_TRANSPORTER_2"/>
    <property type="match status" value="1"/>
</dbReference>
<evidence type="ECO:0000256" key="3">
    <source>
        <dbReference type="ARBA" id="ARBA00022448"/>
    </source>
</evidence>
<dbReference type="GO" id="GO:0005886">
    <property type="term" value="C:plasma membrane"/>
    <property type="evidence" value="ECO:0007669"/>
    <property type="project" value="UniProtKB-SubCell"/>
</dbReference>
<feature type="domain" description="ABC transporter" evidence="6">
    <location>
        <begin position="11"/>
        <end position="258"/>
    </location>
</feature>
<dbReference type="InterPro" id="IPR027417">
    <property type="entry name" value="P-loop_NTPase"/>
</dbReference>
<evidence type="ECO:0000313" key="7">
    <source>
        <dbReference type="EMBL" id="MEJ5902563.1"/>
    </source>
</evidence>
<comment type="subcellular location">
    <subcellularLocation>
        <location evidence="1">Cell inner membrane</location>
    </subcellularLocation>
</comment>
<comment type="similarity">
    <text evidence="2">Belongs to the ABC transporter superfamily.</text>
</comment>
<dbReference type="EMBL" id="JBBHKQ010000002">
    <property type="protein sequence ID" value="MEJ5902563.1"/>
    <property type="molecule type" value="Genomic_DNA"/>
</dbReference>
<gene>
    <name evidence="7" type="ORF">WIX40_20970</name>
</gene>
<dbReference type="InterPro" id="IPR051120">
    <property type="entry name" value="ABC_AA/LPS_Transport"/>
</dbReference>
<dbReference type="SMART" id="SM00382">
    <property type="entry name" value="AAA"/>
    <property type="match status" value="1"/>
</dbReference>
<name>A0ABD5K582_9HYPH</name>
<evidence type="ECO:0000313" key="8">
    <source>
        <dbReference type="Proteomes" id="UP001362311"/>
    </source>
</evidence>
<dbReference type="CDD" id="cd03219">
    <property type="entry name" value="ABC_Mj1267_LivG_branched"/>
    <property type="match status" value="1"/>
</dbReference>
<dbReference type="Gene3D" id="3.40.50.300">
    <property type="entry name" value="P-loop containing nucleotide triphosphate hydrolases"/>
    <property type="match status" value="1"/>
</dbReference>
<accession>A0ABD5K582</accession>
<dbReference type="GO" id="GO:0005524">
    <property type="term" value="F:ATP binding"/>
    <property type="evidence" value="ECO:0007669"/>
    <property type="project" value="UniProtKB-KW"/>
</dbReference>
<keyword evidence="3" id="KW-0813">Transport</keyword>
<dbReference type="PANTHER" id="PTHR45772">
    <property type="entry name" value="CONSERVED COMPONENT OF ABC TRANSPORTER FOR NATURAL AMINO ACIDS-RELATED"/>
    <property type="match status" value="1"/>
</dbReference>
<evidence type="ECO:0000259" key="6">
    <source>
        <dbReference type="PROSITE" id="PS50893"/>
    </source>
</evidence>
<evidence type="ECO:0000256" key="5">
    <source>
        <dbReference type="ARBA" id="ARBA00022840"/>
    </source>
</evidence>
<keyword evidence="4" id="KW-0547">Nucleotide-binding</keyword>
<evidence type="ECO:0000256" key="1">
    <source>
        <dbReference type="ARBA" id="ARBA00004533"/>
    </source>
</evidence>
<dbReference type="PROSITE" id="PS00211">
    <property type="entry name" value="ABC_TRANSPORTER_1"/>
    <property type="match status" value="1"/>
</dbReference>
<sequence>MSELVSITPILEFKNVIKRFGGVSAVDGLSAHMRKGSVHGLIGPNGAGKTTLINLITGLYHPTEGEIHFEGKALQNMAPQKIAELGISRTYQNVRLFSGMTALEQVMTGCYLSREVSLFSSFLGLPWARTAWKRTRDHAMHLLKRVAMDHRANELAETLSYGEQRRIEIARALGSSPRLLLLDEPTAGMNHSEANAIGRLCHELRDSGLTIIMVEHNMGLVTEFCNRCTVVNFGRLLAEGDPKSCIANPDVQEAYFGRKNDAERIQALR</sequence>
<dbReference type="PANTHER" id="PTHR45772:SF9">
    <property type="entry name" value="CONSERVED COMPONENT OF ABC TRANSPORTER FOR NATURAL AMINO ACIDS"/>
    <property type="match status" value="1"/>
</dbReference>
<proteinExistence type="inferred from homology"/>